<feature type="compositionally biased region" description="Polar residues" evidence="2">
    <location>
        <begin position="263"/>
        <end position="282"/>
    </location>
</feature>
<dbReference type="Proteomes" id="UP000318571">
    <property type="component" value="Chromosome 12"/>
</dbReference>
<feature type="compositionally biased region" description="Basic and acidic residues" evidence="2">
    <location>
        <begin position="495"/>
        <end position="512"/>
    </location>
</feature>
<evidence type="ECO:0000256" key="2">
    <source>
        <dbReference type="SAM" id="MobiDB-lite"/>
    </source>
</evidence>
<feature type="compositionally biased region" description="Polar residues" evidence="2">
    <location>
        <begin position="308"/>
        <end position="327"/>
    </location>
</feature>
<dbReference type="Gene3D" id="1.10.238.10">
    <property type="entry name" value="EF-hand"/>
    <property type="match status" value="1"/>
</dbReference>
<dbReference type="EMBL" id="VCGU01000001">
    <property type="protein sequence ID" value="TRY80552.1"/>
    <property type="molecule type" value="Genomic_DNA"/>
</dbReference>
<feature type="compositionally biased region" description="Basic and acidic residues" evidence="2">
    <location>
        <begin position="358"/>
        <end position="372"/>
    </location>
</feature>
<feature type="compositionally biased region" description="Basic and acidic residues" evidence="2">
    <location>
        <begin position="406"/>
        <end position="429"/>
    </location>
</feature>
<sequence length="986" mass="111957">MEVSMSSMERIEHHRREDVEAIRNKSFEMSSEKVEDHDSDYITTASPHSSKSTTPDGIQDEREQHLSENREQVFVALESLGVVNLKVNSFDHRLNCHENDSDNHNDEIAEDIVQTELGEIQQAIDLDVDDKSSSDLENAEVPPEELELEPLMSQSYPHESHAHQRRPTIIRAHRTSRPTSKISQAPAPEKDPVPKSENTNKSTSRARFHKAANRGKIFHISKAKPKSSESGVTHEDHDNQSQPETYVQPESEKKHDEVDETNSRSPNELDVQSSPEESSHPNSDVEEEPTDESEDLPVGEQLERKIQTVKSRFQNLVTRGQEWTKNITKPDEIHGQSDDETDESALKPNVQQSPTDQEANKELDKDDLKQEDTGSDEETLGPIAATDPVLEPESNPSGIGQSDTKTSSDDDIAHLKAELEETIRGKEILPTEAFIPAPVEHDTSHVELSQPMQDSKEFVRPKPTKPSRLATKHSSKDKKVTSIVRLSKPTRKPKKQMEQKYESDFDSDEVKQTKPAKGTPTRKKLTKSKKMQRAVDESKFYGQWISPRVSRQEVRTSLVLDQAAKEEFRHIISSVLDERTPTVNQDDMDRGATSRLDRTELMNGDLTEPSAATAPLMTTESPSKDLLDDHNNEYPNDYEEEEDVDKGPSKYSPSSNSEEYMAILRHIRKESEPQHKYSLAGHDEILNEYRRKVCLNLRENLNGLKMNQKMPHFFRDRTTAFFGIIHSAVFGSEDLQPEEAELILGINKDTIDQLAKYEQERNVIEKQIASTVSLDDEDSSHDHTKSEVHMSRKRNESVNPQPSRKPRNQGVPRTPLPRVRQLKEQFRTFAKFGDRHNDGTHITLSRCDKWLRQSGVIDETLLTTTDTAILFRRMSKTHVWMTFREFQKFLKALAKSKALDLKLIMNALVACGAPQYGKITVKITISTPAYCYNASLMSPSMEERIEPGLTQKGVAWARQVDEIHGTYIGSTVQVQTDCWPSPRSQS</sequence>
<protein>
    <recommendedName>
        <fullName evidence="5">EF-hand domain-containing protein</fullName>
    </recommendedName>
</protein>
<evidence type="ECO:0000313" key="4">
    <source>
        <dbReference type="Proteomes" id="UP000318571"/>
    </source>
</evidence>
<evidence type="ECO:0000256" key="1">
    <source>
        <dbReference type="ARBA" id="ARBA00010994"/>
    </source>
</evidence>
<reference evidence="3 4" key="1">
    <citation type="journal article" date="2018" name="Nat. Ecol. Evol.">
        <title>Genomic signatures of mitonuclear coevolution across populations of Tigriopus californicus.</title>
        <authorList>
            <person name="Barreto F.S."/>
            <person name="Watson E.T."/>
            <person name="Lima T.G."/>
            <person name="Willett C.S."/>
            <person name="Edmands S."/>
            <person name="Li W."/>
            <person name="Burton R.S."/>
        </authorList>
    </citation>
    <scope>NUCLEOTIDE SEQUENCE [LARGE SCALE GENOMIC DNA]</scope>
    <source>
        <strain evidence="3 4">San Diego</strain>
    </source>
</reference>
<feature type="compositionally biased region" description="Basic and acidic residues" evidence="2">
    <location>
        <begin position="9"/>
        <end position="40"/>
    </location>
</feature>
<feature type="region of interest" description="Disordered" evidence="2">
    <location>
        <begin position="579"/>
        <end position="656"/>
    </location>
</feature>
<dbReference type="GO" id="GO:0001578">
    <property type="term" value="P:microtubule bundle formation"/>
    <property type="evidence" value="ECO:0007669"/>
    <property type="project" value="TreeGrafter"/>
</dbReference>
<dbReference type="InterPro" id="IPR011992">
    <property type="entry name" value="EF-hand-dom_pair"/>
</dbReference>
<feature type="compositionally biased region" description="Basic residues" evidence="2">
    <location>
        <begin position="163"/>
        <end position="176"/>
    </location>
</feature>
<dbReference type="PANTHER" id="PTHR12932:SF9">
    <property type="entry name" value="TUBULIN POLYMERIZATION-PROMOTING PROTEIN HOMOLOG"/>
    <property type="match status" value="1"/>
</dbReference>
<evidence type="ECO:0000313" key="3">
    <source>
        <dbReference type="EMBL" id="TRY80552.1"/>
    </source>
</evidence>
<feature type="compositionally biased region" description="Acidic residues" evidence="2">
    <location>
        <begin position="284"/>
        <end position="297"/>
    </location>
</feature>
<dbReference type="STRING" id="6832.A0A553PSA5"/>
<feature type="compositionally biased region" description="Basic residues" evidence="2">
    <location>
        <begin position="204"/>
        <end position="225"/>
    </location>
</feature>
<feature type="region of interest" description="Disordered" evidence="2">
    <location>
        <begin position="126"/>
        <end position="532"/>
    </location>
</feature>
<dbReference type="GO" id="GO:0032273">
    <property type="term" value="P:positive regulation of protein polymerization"/>
    <property type="evidence" value="ECO:0007669"/>
    <property type="project" value="TreeGrafter"/>
</dbReference>
<feature type="region of interest" description="Disordered" evidence="2">
    <location>
        <begin position="1"/>
        <end position="69"/>
    </location>
</feature>
<name>A0A553PSA5_TIGCA</name>
<dbReference type="Pfam" id="PF05517">
    <property type="entry name" value="p25-alpha"/>
    <property type="match status" value="1"/>
</dbReference>
<feature type="compositionally biased region" description="Basic and acidic residues" evidence="2">
    <location>
        <begin position="328"/>
        <end position="337"/>
    </location>
</feature>
<gene>
    <name evidence="3" type="ORF">TCAL_10963</name>
</gene>
<accession>A0A553PSA5</accession>
<feature type="compositionally biased region" description="Basic and acidic residues" evidence="2">
    <location>
        <begin position="59"/>
        <end position="69"/>
    </location>
</feature>
<comment type="caution">
    <text evidence="3">The sequence shown here is derived from an EMBL/GenBank/DDBJ whole genome shotgun (WGS) entry which is preliminary data.</text>
</comment>
<feature type="compositionally biased region" description="Basic residues" evidence="2">
    <location>
        <begin position="520"/>
        <end position="532"/>
    </location>
</feature>
<proteinExistence type="inferred from homology"/>
<feature type="compositionally biased region" description="Polar residues" evidence="2">
    <location>
        <begin position="41"/>
        <end position="56"/>
    </location>
</feature>
<feature type="compositionally biased region" description="Basic and acidic residues" evidence="2">
    <location>
        <begin position="622"/>
        <end position="632"/>
    </location>
</feature>
<dbReference type="GO" id="GO:0005874">
    <property type="term" value="C:microtubule"/>
    <property type="evidence" value="ECO:0007669"/>
    <property type="project" value="TreeGrafter"/>
</dbReference>
<feature type="compositionally biased region" description="Basic and acidic residues" evidence="2">
    <location>
        <begin position="780"/>
        <end position="796"/>
    </location>
</feature>
<dbReference type="GO" id="GO:0046785">
    <property type="term" value="P:microtubule polymerization"/>
    <property type="evidence" value="ECO:0007669"/>
    <property type="project" value="InterPro"/>
</dbReference>
<feature type="compositionally biased region" description="Polar residues" evidence="2">
    <location>
        <begin position="394"/>
        <end position="405"/>
    </location>
</feature>
<dbReference type="SUPFAM" id="SSF47473">
    <property type="entry name" value="EF-hand"/>
    <property type="match status" value="1"/>
</dbReference>
<feature type="compositionally biased region" description="Basic and acidic residues" evidence="2">
    <location>
        <begin position="587"/>
        <end position="600"/>
    </location>
</feature>
<dbReference type="GO" id="GO:0015631">
    <property type="term" value="F:tubulin binding"/>
    <property type="evidence" value="ECO:0007669"/>
    <property type="project" value="InterPro"/>
</dbReference>
<comment type="similarity">
    <text evidence="1">Belongs to the TPPP family.</text>
</comment>
<dbReference type="InterPro" id="IPR008907">
    <property type="entry name" value="TPP/p25"/>
</dbReference>
<evidence type="ECO:0008006" key="5">
    <source>
        <dbReference type="Google" id="ProtNLM"/>
    </source>
</evidence>
<dbReference type="PANTHER" id="PTHR12932">
    <property type="entry name" value="P25 ALPHA-RELATED"/>
    <property type="match status" value="1"/>
</dbReference>
<organism evidence="3 4">
    <name type="scientific">Tigriopus californicus</name>
    <name type="common">Marine copepod</name>
    <dbReference type="NCBI Taxonomy" id="6832"/>
    <lineage>
        <taxon>Eukaryota</taxon>
        <taxon>Metazoa</taxon>
        <taxon>Ecdysozoa</taxon>
        <taxon>Arthropoda</taxon>
        <taxon>Crustacea</taxon>
        <taxon>Multicrustacea</taxon>
        <taxon>Hexanauplia</taxon>
        <taxon>Copepoda</taxon>
        <taxon>Harpacticoida</taxon>
        <taxon>Harpacticidae</taxon>
        <taxon>Tigriopus</taxon>
    </lineage>
</organism>
<feature type="region of interest" description="Disordered" evidence="2">
    <location>
        <begin position="772"/>
        <end position="818"/>
    </location>
</feature>
<keyword evidence="4" id="KW-1185">Reference proteome</keyword>
<dbReference type="AlphaFoldDB" id="A0A553PSA5"/>
<feature type="compositionally biased region" description="Basic residues" evidence="2">
    <location>
        <begin position="462"/>
        <end position="476"/>
    </location>
</feature>